<organism evidence="2 3">
    <name type="scientific">Lasallia pustulata</name>
    <dbReference type="NCBI Taxonomy" id="136370"/>
    <lineage>
        <taxon>Eukaryota</taxon>
        <taxon>Fungi</taxon>
        <taxon>Dikarya</taxon>
        <taxon>Ascomycota</taxon>
        <taxon>Pezizomycotina</taxon>
        <taxon>Lecanoromycetes</taxon>
        <taxon>OSLEUM clade</taxon>
        <taxon>Umbilicariomycetidae</taxon>
        <taxon>Umbilicariales</taxon>
        <taxon>Umbilicariaceae</taxon>
        <taxon>Lasallia</taxon>
    </lineage>
</organism>
<evidence type="ECO:0000313" key="3">
    <source>
        <dbReference type="Proteomes" id="UP000324767"/>
    </source>
</evidence>
<evidence type="ECO:0000313" key="2">
    <source>
        <dbReference type="EMBL" id="KAA6415441.1"/>
    </source>
</evidence>
<gene>
    <name evidence="2" type="ORF">FRX48_00156</name>
</gene>
<feature type="region of interest" description="Disordered" evidence="1">
    <location>
        <begin position="93"/>
        <end position="113"/>
    </location>
</feature>
<accession>A0A5M8Q353</accession>
<evidence type="ECO:0000256" key="1">
    <source>
        <dbReference type="SAM" id="MobiDB-lite"/>
    </source>
</evidence>
<protein>
    <submittedName>
        <fullName evidence="2">Uncharacterized protein</fullName>
    </submittedName>
</protein>
<proteinExistence type="predicted"/>
<reference evidence="2 3" key="1">
    <citation type="submission" date="2019-09" db="EMBL/GenBank/DDBJ databases">
        <title>The hologenome of the rock-dwelling lichen Lasallia pustulata.</title>
        <authorList>
            <person name="Greshake Tzovaras B."/>
            <person name="Segers F."/>
            <person name="Bicker A."/>
            <person name="Dal Grande F."/>
            <person name="Otte J."/>
            <person name="Hankeln T."/>
            <person name="Schmitt I."/>
            <person name="Ebersberger I."/>
        </authorList>
    </citation>
    <scope>NUCLEOTIDE SEQUENCE [LARGE SCALE GENOMIC DNA]</scope>
    <source>
        <strain evidence="2">A1-1</strain>
    </source>
</reference>
<dbReference type="EMBL" id="VXIT01000001">
    <property type="protein sequence ID" value="KAA6415441.1"/>
    <property type="molecule type" value="Genomic_DNA"/>
</dbReference>
<dbReference type="AlphaFoldDB" id="A0A5M8Q353"/>
<sequence>MLYGSGDGWTLQGVAPVVRPQCRFDTGMSACSFAGKRVRRTLGRRGTTRDVSEVPSMAHYHPFIEWNNDREAARGITNPQVLPTSVQLRGQADLSGSLSKSRKPENRASSRTSELLYIGEHSMKLASMAEGTNTVISIFDASGLSPRAPLTA</sequence>
<name>A0A5M8Q353_9LECA</name>
<dbReference type="Proteomes" id="UP000324767">
    <property type="component" value="Unassembled WGS sequence"/>
</dbReference>
<comment type="caution">
    <text evidence="2">The sequence shown here is derived from an EMBL/GenBank/DDBJ whole genome shotgun (WGS) entry which is preliminary data.</text>
</comment>